<comment type="caution">
    <text evidence="1">The sequence shown here is derived from an EMBL/GenBank/DDBJ whole genome shotgun (WGS) entry which is preliminary data.</text>
</comment>
<organism evidence="1 2">
    <name type="scientific">Nitratireductor aestuarii</name>
    <dbReference type="NCBI Taxonomy" id="1735103"/>
    <lineage>
        <taxon>Bacteria</taxon>
        <taxon>Pseudomonadati</taxon>
        <taxon>Pseudomonadota</taxon>
        <taxon>Alphaproteobacteria</taxon>
        <taxon>Hyphomicrobiales</taxon>
        <taxon>Phyllobacteriaceae</taxon>
        <taxon>Nitratireductor</taxon>
    </lineage>
</organism>
<dbReference type="Pfam" id="PF09550">
    <property type="entry name" value="Phage_TAC_6"/>
    <property type="match status" value="1"/>
</dbReference>
<dbReference type="InterPro" id="IPR019056">
    <property type="entry name" value="Phage_TAC_6"/>
</dbReference>
<evidence type="ECO:0008006" key="3">
    <source>
        <dbReference type="Google" id="ProtNLM"/>
    </source>
</evidence>
<evidence type="ECO:0000313" key="2">
    <source>
        <dbReference type="Proteomes" id="UP000636264"/>
    </source>
</evidence>
<dbReference type="AlphaFoldDB" id="A0A916RYP2"/>
<reference evidence="1" key="2">
    <citation type="submission" date="2020-09" db="EMBL/GenBank/DDBJ databases">
        <authorList>
            <person name="Sun Q."/>
            <person name="Zhou Y."/>
        </authorList>
    </citation>
    <scope>NUCLEOTIDE SEQUENCE</scope>
    <source>
        <strain evidence="1">CGMCC 1.15320</strain>
    </source>
</reference>
<reference evidence="1" key="1">
    <citation type="journal article" date="2014" name="Int. J. Syst. Evol. Microbiol.">
        <title>Complete genome sequence of Corynebacterium casei LMG S-19264T (=DSM 44701T), isolated from a smear-ripened cheese.</title>
        <authorList>
            <consortium name="US DOE Joint Genome Institute (JGI-PGF)"/>
            <person name="Walter F."/>
            <person name="Albersmeier A."/>
            <person name="Kalinowski J."/>
            <person name="Ruckert C."/>
        </authorList>
    </citation>
    <scope>NUCLEOTIDE SEQUENCE</scope>
    <source>
        <strain evidence="1">CGMCC 1.15320</strain>
    </source>
</reference>
<keyword evidence="2" id="KW-1185">Reference proteome</keyword>
<evidence type="ECO:0000313" key="1">
    <source>
        <dbReference type="EMBL" id="GGA75883.1"/>
    </source>
</evidence>
<gene>
    <name evidence="1" type="ORF">GCM10011385_32400</name>
</gene>
<name>A0A916RYP2_9HYPH</name>
<dbReference type="EMBL" id="BMIF01000011">
    <property type="protein sequence ID" value="GGA75883.1"/>
    <property type="molecule type" value="Genomic_DNA"/>
</dbReference>
<sequence>MGIAFVLLRLSPREFWAMSPLELSAALEALGVGSGSNMRRNELQRLMQQFPDDGQGGNEWQKK</sequence>
<proteinExistence type="predicted"/>
<dbReference type="Proteomes" id="UP000636264">
    <property type="component" value="Unassembled WGS sequence"/>
</dbReference>
<accession>A0A916RYP2</accession>
<protein>
    <recommendedName>
        <fullName evidence="3">Phage tail assembly chaperone</fullName>
    </recommendedName>
</protein>